<proteinExistence type="predicted"/>
<dbReference type="Proteomes" id="UP000461443">
    <property type="component" value="Unassembled WGS sequence"/>
</dbReference>
<comment type="caution">
    <text evidence="1">The sequence shown here is derived from an EMBL/GenBank/DDBJ whole genome shotgun (WGS) entry which is preliminary data.</text>
</comment>
<sequence length="338" mass="37527">MPNHISITATPQFQPWEGALKPPTLTARVWDSSTDEPVPNLPVTFSIGLSHDEPIKRSARTDRLGQAKTTIEFDDLPGGKFAHNALIPVTANIAGDCAALDLFFYNKELFPIYITNLVNGNIIDEHSAAAGVQAIILPLAESIPGYVYQLFWGSKSVERAYNGVNFPWVVDIQQLFGNQGSLTNGSYRVYYKVMDNAANKVFSQPVDIKVSLNKMHKPTLLAPTLLPDCLYGVINLPAAIAGITIAIPDDQPEISSEDYYQVYLDTATFDGTLLNHILLEQGKVDHQHGIQVKIPLKDLQGYDGVNGDFYYTILNDREEVIHRSWLTRTIIDTTPRSR</sequence>
<organism evidence="1 2">
    <name type="scientific">Acerihabitans arboris</name>
    <dbReference type="NCBI Taxonomy" id="2691583"/>
    <lineage>
        <taxon>Bacteria</taxon>
        <taxon>Pseudomonadati</taxon>
        <taxon>Pseudomonadota</taxon>
        <taxon>Gammaproteobacteria</taxon>
        <taxon>Enterobacterales</taxon>
        <taxon>Pectobacteriaceae</taxon>
        <taxon>Acerihabitans</taxon>
    </lineage>
</organism>
<reference evidence="1 2" key="1">
    <citation type="submission" date="2019-12" db="EMBL/GenBank/DDBJ databases">
        <authorList>
            <person name="Lee S.D."/>
        </authorList>
    </citation>
    <scope>NUCLEOTIDE SEQUENCE [LARGE SCALE GENOMIC DNA]</scope>
    <source>
        <strain evidence="1 2">SAP-6</strain>
    </source>
</reference>
<dbReference type="RefSeq" id="WP_162366393.1">
    <property type="nucleotide sequence ID" value="NZ_WUBS01000008.1"/>
</dbReference>
<name>A0A845SIC0_9GAMM</name>
<gene>
    <name evidence="1" type="ORF">GRH90_13085</name>
</gene>
<dbReference type="InterPro" id="IPR008964">
    <property type="entry name" value="Invasin/intimin_cell_adhesion"/>
</dbReference>
<protein>
    <submittedName>
        <fullName evidence="1">Uncharacterized protein</fullName>
    </submittedName>
</protein>
<accession>A0A845SIC0</accession>
<reference evidence="1 2" key="2">
    <citation type="submission" date="2020-02" db="EMBL/GenBank/DDBJ databases">
        <title>The new genus of Enterobacteriales.</title>
        <authorList>
            <person name="Kim I.S."/>
        </authorList>
    </citation>
    <scope>NUCLEOTIDE SEQUENCE [LARGE SCALE GENOMIC DNA]</scope>
    <source>
        <strain evidence="1 2">SAP-6</strain>
    </source>
</reference>
<dbReference type="AlphaFoldDB" id="A0A845SIC0"/>
<keyword evidence="2" id="KW-1185">Reference proteome</keyword>
<evidence type="ECO:0000313" key="2">
    <source>
        <dbReference type="Proteomes" id="UP000461443"/>
    </source>
</evidence>
<dbReference type="SUPFAM" id="SSF49373">
    <property type="entry name" value="Invasin/intimin cell-adhesion fragments"/>
    <property type="match status" value="1"/>
</dbReference>
<dbReference type="EMBL" id="WUBS01000008">
    <property type="protein sequence ID" value="NDL63679.1"/>
    <property type="molecule type" value="Genomic_DNA"/>
</dbReference>
<evidence type="ECO:0000313" key="1">
    <source>
        <dbReference type="EMBL" id="NDL63679.1"/>
    </source>
</evidence>